<dbReference type="EMBL" id="JPKY01000057">
    <property type="protein sequence ID" value="KFH43966.1"/>
    <property type="molecule type" value="Genomic_DNA"/>
</dbReference>
<dbReference type="HOGENOM" id="CLU_2830614_0_0_1"/>
<dbReference type="AlphaFoldDB" id="A0A086T3N4"/>
<feature type="compositionally biased region" description="Low complexity" evidence="1">
    <location>
        <begin position="16"/>
        <end position="26"/>
    </location>
</feature>
<proteinExistence type="predicted"/>
<protein>
    <submittedName>
        <fullName evidence="2">Uncharacterized protein</fullName>
    </submittedName>
</protein>
<feature type="region of interest" description="Disordered" evidence="1">
    <location>
        <begin position="1"/>
        <end position="31"/>
    </location>
</feature>
<gene>
    <name evidence="2" type="ORF">ACRE_052440</name>
</gene>
<name>A0A086T3N4_HAPC1</name>
<sequence>MTSNPTRIADTAPRFENGGAATAPNPARRPEARTRARLEAMQRQFMQNRGCKARYWSKISSRIRSE</sequence>
<evidence type="ECO:0000256" key="1">
    <source>
        <dbReference type="SAM" id="MobiDB-lite"/>
    </source>
</evidence>
<evidence type="ECO:0000313" key="2">
    <source>
        <dbReference type="EMBL" id="KFH43966.1"/>
    </source>
</evidence>
<keyword evidence="3" id="KW-1185">Reference proteome</keyword>
<dbReference type="Proteomes" id="UP000029964">
    <property type="component" value="Unassembled WGS sequence"/>
</dbReference>
<organism evidence="2 3">
    <name type="scientific">Hapsidospora chrysogenum (strain ATCC 11550 / CBS 779.69 / DSM 880 / IAM 14645 / JCM 23072 / IMI 49137)</name>
    <name type="common">Acremonium chrysogenum</name>
    <dbReference type="NCBI Taxonomy" id="857340"/>
    <lineage>
        <taxon>Eukaryota</taxon>
        <taxon>Fungi</taxon>
        <taxon>Dikarya</taxon>
        <taxon>Ascomycota</taxon>
        <taxon>Pezizomycotina</taxon>
        <taxon>Sordariomycetes</taxon>
        <taxon>Hypocreomycetidae</taxon>
        <taxon>Hypocreales</taxon>
        <taxon>Bionectriaceae</taxon>
        <taxon>Hapsidospora</taxon>
    </lineage>
</organism>
<evidence type="ECO:0000313" key="3">
    <source>
        <dbReference type="Proteomes" id="UP000029964"/>
    </source>
</evidence>
<reference evidence="3" key="1">
    <citation type="journal article" date="2014" name="Genome Announc.">
        <title>Genome sequence and annotation of Acremonium chrysogenum, producer of the beta-lactam antibiotic cephalosporin C.</title>
        <authorList>
            <person name="Terfehr D."/>
            <person name="Dahlmann T.A."/>
            <person name="Specht T."/>
            <person name="Zadra I."/>
            <person name="Kuernsteiner H."/>
            <person name="Kueck U."/>
        </authorList>
    </citation>
    <scope>NUCLEOTIDE SEQUENCE [LARGE SCALE GENOMIC DNA]</scope>
    <source>
        <strain evidence="3">ATCC 11550 / CBS 779.69 / DSM 880 / IAM 14645 / JCM 23072 / IMI 49137</strain>
    </source>
</reference>
<accession>A0A086T3N4</accession>
<comment type="caution">
    <text evidence="2">The sequence shown here is derived from an EMBL/GenBank/DDBJ whole genome shotgun (WGS) entry which is preliminary data.</text>
</comment>